<evidence type="ECO:0000256" key="9">
    <source>
        <dbReference type="ARBA" id="ARBA00022741"/>
    </source>
</evidence>
<evidence type="ECO:0000256" key="7">
    <source>
        <dbReference type="ARBA" id="ARBA00022490"/>
    </source>
</evidence>
<keyword evidence="16" id="KW-0479">Metal-binding</keyword>
<dbReference type="NCBIfam" id="NF009848">
    <property type="entry name" value="PRK13318.1-6"/>
    <property type="match status" value="1"/>
</dbReference>
<evidence type="ECO:0000256" key="2">
    <source>
        <dbReference type="ARBA" id="ARBA00001958"/>
    </source>
</evidence>
<accession>A0A858PYY7</accession>
<evidence type="ECO:0000256" key="12">
    <source>
        <dbReference type="ARBA" id="ARBA00022958"/>
    </source>
</evidence>
<organism evidence="17 18">
    <name type="scientific">Anaplasma platys</name>
    <dbReference type="NCBI Taxonomy" id="949"/>
    <lineage>
        <taxon>Bacteria</taxon>
        <taxon>Pseudomonadati</taxon>
        <taxon>Pseudomonadota</taxon>
        <taxon>Alphaproteobacteria</taxon>
        <taxon>Rickettsiales</taxon>
        <taxon>Anaplasmataceae</taxon>
        <taxon>Anaplasma</taxon>
    </lineage>
</organism>
<proteinExistence type="inferred from homology"/>
<dbReference type="Pfam" id="PF03309">
    <property type="entry name" value="Pan_kinase"/>
    <property type="match status" value="1"/>
</dbReference>
<dbReference type="PANTHER" id="PTHR34265:SF1">
    <property type="entry name" value="TYPE III PANTOTHENATE KINASE"/>
    <property type="match status" value="1"/>
</dbReference>
<dbReference type="CDD" id="cd24015">
    <property type="entry name" value="ASKHA_NBD_PanK-III"/>
    <property type="match status" value="1"/>
</dbReference>
<comment type="catalytic activity">
    <reaction evidence="1 16">
        <text>(R)-pantothenate + ATP = (R)-4'-phosphopantothenate + ADP + H(+)</text>
        <dbReference type="Rhea" id="RHEA:16373"/>
        <dbReference type="ChEBI" id="CHEBI:10986"/>
        <dbReference type="ChEBI" id="CHEBI:15378"/>
        <dbReference type="ChEBI" id="CHEBI:29032"/>
        <dbReference type="ChEBI" id="CHEBI:30616"/>
        <dbReference type="ChEBI" id="CHEBI:456216"/>
        <dbReference type="EC" id="2.7.1.33"/>
    </reaction>
</comment>
<name>A0A858PYY7_9RICK</name>
<dbReference type="SUPFAM" id="SSF53067">
    <property type="entry name" value="Actin-like ATPase domain"/>
    <property type="match status" value="2"/>
</dbReference>
<keyword evidence="13 16" id="KW-0173">Coenzyme A biosynthesis</keyword>
<keyword evidence="8 16" id="KW-0808">Transferase</keyword>
<dbReference type="RefSeq" id="WP_169193387.1">
    <property type="nucleotide sequence ID" value="NZ_CP046391.1"/>
</dbReference>
<dbReference type="EC" id="2.7.1.33" evidence="6 16"/>
<dbReference type="GO" id="GO:0005524">
    <property type="term" value="F:ATP binding"/>
    <property type="evidence" value="ECO:0007669"/>
    <property type="project" value="UniProtKB-UniRule"/>
</dbReference>
<comment type="pathway">
    <text evidence="4 16">Cofactor biosynthesis; coenzyme A biosynthesis; CoA from (R)-pantothenate: step 1/5.</text>
</comment>
<comment type="subunit">
    <text evidence="5 16">Homodimer.</text>
</comment>
<evidence type="ECO:0000256" key="14">
    <source>
        <dbReference type="ARBA" id="ARBA00038036"/>
    </source>
</evidence>
<evidence type="ECO:0000256" key="15">
    <source>
        <dbReference type="ARBA" id="ARBA00040883"/>
    </source>
</evidence>
<feature type="binding site" evidence="16">
    <location>
        <begin position="6"/>
        <end position="13"/>
    </location>
    <ligand>
        <name>ATP</name>
        <dbReference type="ChEBI" id="CHEBI:30616"/>
    </ligand>
</feature>
<comment type="similarity">
    <text evidence="14 16">Belongs to the type III pantothenate kinase family.</text>
</comment>
<comment type="cofactor">
    <cofactor evidence="16">
        <name>NH4(+)</name>
        <dbReference type="ChEBI" id="CHEBI:28938"/>
    </cofactor>
    <cofactor evidence="16">
        <name>K(+)</name>
        <dbReference type="ChEBI" id="CHEBI:29103"/>
    </cofactor>
    <text evidence="16">A monovalent cation. Ammonium or potassium.</text>
</comment>
<keyword evidence="11 16" id="KW-0067">ATP-binding</keyword>
<evidence type="ECO:0000256" key="8">
    <source>
        <dbReference type="ARBA" id="ARBA00022679"/>
    </source>
</evidence>
<dbReference type="EMBL" id="CP046391">
    <property type="protein sequence ID" value="QJC27780.1"/>
    <property type="molecule type" value="Genomic_DNA"/>
</dbReference>
<feature type="binding site" evidence="16">
    <location>
        <position position="134"/>
    </location>
    <ligand>
        <name>ATP</name>
        <dbReference type="ChEBI" id="CHEBI:30616"/>
    </ligand>
</feature>
<feature type="binding site" evidence="16">
    <location>
        <position position="184"/>
    </location>
    <ligand>
        <name>substrate</name>
    </ligand>
</feature>
<comment type="subcellular location">
    <subcellularLocation>
        <location evidence="3 16">Cytoplasm</location>
    </subcellularLocation>
</comment>
<evidence type="ECO:0000256" key="3">
    <source>
        <dbReference type="ARBA" id="ARBA00004496"/>
    </source>
</evidence>
<dbReference type="Proteomes" id="UP000500930">
    <property type="component" value="Chromosome"/>
</dbReference>
<evidence type="ECO:0000256" key="5">
    <source>
        <dbReference type="ARBA" id="ARBA00011738"/>
    </source>
</evidence>
<evidence type="ECO:0000256" key="1">
    <source>
        <dbReference type="ARBA" id="ARBA00001206"/>
    </source>
</evidence>
<keyword evidence="10 16" id="KW-0418">Kinase</keyword>
<evidence type="ECO:0000313" key="18">
    <source>
        <dbReference type="Proteomes" id="UP000500930"/>
    </source>
</evidence>
<protein>
    <recommendedName>
        <fullName evidence="15 16">Type III pantothenate kinase</fullName>
        <ecNumber evidence="6 16">2.7.1.33</ecNumber>
    </recommendedName>
    <alternativeName>
        <fullName evidence="16">PanK-III</fullName>
    </alternativeName>
    <alternativeName>
        <fullName evidence="16">Pantothenic acid kinase</fullName>
    </alternativeName>
</protein>
<evidence type="ECO:0000256" key="10">
    <source>
        <dbReference type="ARBA" id="ARBA00022777"/>
    </source>
</evidence>
<feature type="binding site" evidence="16">
    <location>
        <position position="131"/>
    </location>
    <ligand>
        <name>K(+)</name>
        <dbReference type="ChEBI" id="CHEBI:29103"/>
    </ligand>
</feature>
<dbReference type="Gene3D" id="3.30.420.40">
    <property type="match status" value="2"/>
</dbReference>
<feature type="active site" description="Proton acceptor" evidence="16">
    <location>
        <position position="110"/>
    </location>
</feature>
<dbReference type="KEGG" id="aplt:ANPL_03645"/>
<comment type="cofactor">
    <cofactor evidence="2">
        <name>K(+)</name>
        <dbReference type="ChEBI" id="CHEBI:29103"/>
    </cofactor>
</comment>
<dbReference type="UniPathway" id="UPA00241">
    <property type="reaction ID" value="UER00352"/>
</dbReference>
<keyword evidence="9 16" id="KW-0547">Nucleotide-binding</keyword>
<dbReference type="HAMAP" id="MF_01274">
    <property type="entry name" value="Pantothen_kinase_3"/>
    <property type="match status" value="1"/>
</dbReference>
<feature type="binding site" evidence="16">
    <location>
        <begin position="108"/>
        <end position="111"/>
    </location>
    <ligand>
        <name>substrate</name>
    </ligand>
</feature>
<evidence type="ECO:0000256" key="11">
    <source>
        <dbReference type="ARBA" id="ARBA00022840"/>
    </source>
</evidence>
<dbReference type="GO" id="GO:0005737">
    <property type="term" value="C:cytoplasm"/>
    <property type="evidence" value="ECO:0007669"/>
    <property type="project" value="UniProtKB-SubCell"/>
</dbReference>
<reference evidence="17 18" key="1">
    <citation type="journal article" date="2020" name="Pathogens">
        <title>First Whole Genome Sequence of Anaplasma platys, an Obligate Intracellular Rickettsial Pathogen of Dogs.</title>
        <authorList>
            <person name="Llanes A."/>
            <person name="Rajeev S."/>
        </authorList>
    </citation>
    <scope>NUCLEOTIDE SEQUENCE [LARGE SCALE GENOMIC DNA]</scope>
    <source>
        <strain evidence="17 18">S3</strain>
    </source>
</reference>
<dbReference type="GO" id="GO:0046872">
    <property type="term" value="F:metal ion binding"/>
    <property type="evidence" value="ECO:0007669"/>
    <property type="project" value="UniProtKB-KW"/>
</dbReference>
<dbReference type="NCBIfam" id="TIGR00671">
    <property type="entry name" value="baf"/>
    <property type="match status" value="1"/>
</dbReference>
<evidence type="ECO:0000256" key="6">
    <source>
        <dbReference type="ARBA" id="ARBA00012102"/>
    </source>
</evidence>
<comment type="caution">
    <text evidence="16">Lacks conserved residue(s) required for the propagation of feature annotation.</text>
</comment>
<keyword evidence="18" id="KW-1185">Reference proteome</keyword>
<keyword evidence="7 16" id="KW-0963">Cytoplasm</keyword>
<dbReference type="InterPro" id="IPR004619">
    <property type="entry name" value="Type_III_PanK"/>
</dbReference>
<dbReference type="AlphaFoldDB" id="A0A858PYY7"/>
<gene>
    <name evidence="16 17" type="primary">coaX</name>
    <name evidence="17" type="ORF">ANPL_03645</name>
</gene>
<comment type="function">
    <text evidence="16">Catalyzes the phosphorylation of pantothenate (Pan), the first step in CoA biosynthesis.</text>
</comment>
<dbReference type="GO" id="GO:0004594">
    <property type="term" value="F:pantothenate kinase activity"/>
    <property type="evidence" value="ECO:0007669"/>
    <property type="project" value="UniProtKB-UniRule"/>
</dbReference>
<dbReference type="GO" id="GO:0015937">
    <property type="term" value="P:coenzyme A biosynthetic process"/>
    <property type="evidence" value="ECO:0007669"/>
    <property type="project" value="UniProtKB-UniRule"/>
</dbReference>
<evidence type="ECO:0000256" key="13">
    <source>
        <dbReference type="ARBA" id="ARBA00022993"/>
    </source>
</evidence>
<keyword evidence="12 16" id="KW-0630">Potassium</keyword>
<sequence length="271" mass="29381">MIAIVDIGNTNIKFAIYRQERFLSSWAISSCTSRTASELYAIIATLAHKSGIDISSLTGAAISSVVPIIDQKVRELFEDFFSIEPVFISSTSAGLFGIRICLAQEIIGADRISDLVAARMLWPNKDLLVIDMGTATVFNLMRSDGAVHGQVIAPGMSCITKSFTAALLPQVCARKLTGVVCNSTVPSVESGIYWGYVSMVEGLIKKILEEENKPLHVVATGGSSHLLQGMEQVHAVDRSLTMKGILQIYLRTTKHAARYATNNKKTTPVES</sequence>
<evidence type="ECO:0000313" key="17">
    <source>
        <dbReference type="EMBL" id="QJC27780.1"/>
    </source>
</evidence>
<evidence type="ECO:0000256" key="4">
    <source>
        <dbReference type="ARBA" id="ARBA00005225"/>
    </source>
</evidence>
<dbReference type="InterPro" id="IPR043129">
    <property type="entry name" value="ATPase_NBD"/>
</dbReference>
<dbReference type="PANTHER" id="PTHR34265">
    <property type="entry name" value="TYPE III PANTOTHENATE KINASE"/>
    <property type="match status" value="1"/>
</dbReference>
<evidence type="ECO:0000256" key="16">
    <source>
        <dbReference type="HAMAP-Rule" id="MF_01274"/>
    </source>
</evidence>